<dbReference type="GO" id="GO:0005886">
    <property type="term" value="C:plasma membrane"/>
    <property type="evidence" value="ECO:0007669"/>
    <property type="project" value="UniProtKB-SubCell"/>
</dbReference>
<dbReference type="AlphaFoldDB" id="A0A0H2MEJ7"/>
<dbReference type="PANTHER" id="PTHR30086">
    <property type="entry name" value="ARGININE EXPORTER PROTEIN ARGO"/>
    <property type="match status" value="1"/>
</dbReference>
<keyword evidence="4 7" id="KW-0812">Transmembrane</keyword>
<dbReference type="Pfam" id="PF01810">
    <property type="entry name" value="LysE"/>
    <property type="match status" value="1"/>
</dbReference>
<sequence length="212" mass="22652">MDFHLFLLFATTTAIVISSPGPSAILVVSQGASYGLARAIFGIMGIAVGGMIYFTLSATGIASLILTSTFVFSTIKWIGVAFLLYLGLKALFSKSALINITPEKGQKTRSALFLQGLFIMVSNPKAMLFFTAILPQFIDLERPIAPQILIMGATTYALQIPIYSAYAYMGERITRSGIKGGIKAWFASALNKFAGAALIFAGLKMIGVTISK</sequence>
<dbReference type="Proteomes" id="UP000035444">
    <property type="component" value="Unassembled WGS sequence"/>
</dbReference>
<dbReference type="InterPro" id="IPR001123">
    <property type="entry name" value="LeuE-type"/>
</dbReference>
<evidence type="ECO:0000313" key="9">
    <source>
        <dbReference type="Proteomes" id="UP000035444"/>
    </source>
</evidence>
<evidence type="ECO:0000256" key="6">
    <source>
        <dbReference type="ARBA" id="ARBA00023136"/>
    </source>
</evidence>
<feature type="transmembrane region" description="Helical" evidence="7">
    <location>
        <begin position="144"/>
        <end position="168"/>
    </location>
</feature>
<comment type="caution">
    <text evidence="8">The sequence shown here is derived from an EMBL/GenBank/DDBJ whole genome shotgun (WGS) entry which is preliminary data.</text>
</comment>
<dbReference type="GO" id="GO:0042970">
    <property type="term" value="F:homoserine transmembrane transporter activity"/>
    <property type="evidence" value="ECO:0007669"/>
    <property type="project" value="TreeGrafter"/>
</dbReference>
<dbReference type="EMBL" id="LAQL01000006">
    <property type="protein sequence ID" value="KLN60793.1"/>
    <property type="molecule type" value="Genomic_DNA"/>
</dbReference>
<feature type="transmembrane region" description="Helical" evidence="7">
    <location>
        <begin position="40"/>
        <end position="65"/>
    </location>
</feature>
<proteinExistence type="inferred from homology"/>
<feature type="transmembrane region" description="Helical" evidence="7">
    <location>
        <begin position="71"/>
        <end position="92"/>
    </location>
</feature>
<evidence type="ECO:0000256" key="5">
    <source>
        <dbReference type="ARBA" id="ARBA00022989"/>
    </source>
</evidence>
<reference evidence="8 9" key="1">
    <citation type="submission" date="2015-03" db="EMBL/GenBank/DDBJ databases">
        <title>Genome Sequence of Kiloniella spongiae MEBiC09566, isolated from a marine sponge.</title>
        <authorList>
            <person name="Shao Z."/>
            <person name="Wang L."/>
            <person name="Li X."/>
        </authorList>
    </citation>
    <scope>NUCLEOTIDE SEQUENCE [LARGE SCALE GENOMIC DNA]</scope>
    <source>
        <strain evidence="8 9">MEBiC09566</strain>
    </source>
</reference>
<feature type="transmembrane region" description="Helical" evidence="7">
    <location>
        <begin position="189"/>
        <end position="210"/>
    </location>
</feature>
<feature type="transmembrane region" description="Helical" evidence="7">
    <location>
        <begin position="112"/>
        <end position="138"/>
    </location>
</feature>
<evidence type="ECO:0000256" key="2">
    <source>
        <dbReference type="ARBA" id="ARBA00007928"/>
    </source>
</evidence>
<dbReference type="OrthoDB" id="9804822at2"/>
<feature type="transmembrane region" description="Helical" evidence="7">
    <location>
        <begin position="6"/>
        <end position="28"/>
    </location>
</feature>
<dbReference type="RefSeq" id="WP_047764007.1">
    <property type="nucleotide sequence ID" value="NZ_LAQL01000006.1"/>
</dbReference>
<dbReference type="PANTHER" id="PTHR30086:SF14">
    <property type="entry name" value="HOMOSERINE_HOMOSERINE LACTONE EFFLUX PROTEIN"/>
    <property type="match status" value="1"/>
</dbReference>
<comment type="similarity">
    <text evidence="2">Belongs to the Rht family.</text>
</comment>
<accession>A0A0H2MEJ7</accession>
<gene>
    <name evidence="8" type="ORF">WH96_09970</name>
</gene>
<evidence type="ECO:0000256" key="7">
    <source>
        <dbReference type="SAM" id="Phobius"/>
    </source>
</evidence>
<evidence type="ECO:0000256" key="4">
    <source>
        <dbReference type="ARBA" id="ARBA00022692"/>
    </source>
</evidence>
<evidence type="ECO:0000256" key="1">
    <source>
        <dbReference type="ARBA" id="ARBA00004651"/>
    </source>
</evidence>
<comment type="subcellular location">
    <subcellularLocation>
        <location evidence="1">Cell membrane</location>
        <topology evidence="1">Multi-pass membrane protein</topology>
    </subcellularLocation>
</comment>
<evidence type="ECO:0000313" key="8">
    <source>
        <dbReference type="EMBL" id="KLN60793.1"/>
    </source>
</evidence>
<dbReference type="PIRSF" id="PIRSF006324">
    <property type="entry name" value="LeuE"/>
    <property type="match status" value="1"/>
</dbReference>
<keyword evidence="6 7" id="KW-0472">Membrane</keyword>
<keyword evidence="5 7" id="KW-1133">Transmembrane helix</keyword>
<organism evidence="8 9">
    <name type="scientific">Kiloniella spongiae</name>
    <dbReference type="NCBI Taxonomy" id="1489064"/>
    <lineage>
        <taxon>Bacteria</taxon>
        <taxon>Pseudomonadati</taxon>
        <taxon>Pseudomonadota</taxon>
        <taxon>Alphaproteobacteria</taxon>
        <taxon>Rhodospirillales</taxon>
        <taxon>Kiloniellaceae</taxon>
        <taxon>Kiloniella</taxon>
    </lineage>
</organism>
<evidence type="ECO:0000256" key="3">
    <source>
        <dbReference type="ARBA" id="ARBA00022475"/>
    </source>
</evidence>
<name>A0A0H2MEJ7_9PROT</name>
<keyword evidence="9" id="KW-1185">Reference proteome</keyword>
<protein>
    <submittedName>
        <fullName evidence="8">Threonine transporter RhtB</fullName>
    </submittedName>
</protein>
<keyword evidence="3" id="KW-1003">Cell membrane</keyword>